<name>A0A016T3A0_9BILA</name>
<reference evidence="3" key="1">
    <citation type="journal article" date="2015" name="Nat. Genet.">
        <title>The genome and transcriptome of the zoonotic hookworm Ancylostoma ceylanicum identify infection-specific gene families.</title>
        <authorList>
            <person name="Schwarz E.M."/>
            <person name="Hu Y."/>
            <person name="Antoshechkin I."/>
            <person name="Miller M.M."/>
            <person name="Sternberg P.W."/>
            <person name="Aroian R.V."/>
        </authorList>
    </citation>
    <scope>NUCLEOTIDE SEQUENCE</scope>
    <source>
        <strain evidence="3">HY135</strain>
    </source>
</reference>
<evidence type="ECO:0000313" key="3">
    <source>
        <dbReference type="Proteomes" id="UP000024635"/>
    </source>
</evidence>
<organism evidence="2 3">
    <name type="scientific">Ancylostoma ceylanicum</name>
    <dbReference type="NCBI Taxonomy" id="53326"/>
    <lineage>
        <taxon>Eukaryota</taxon>
        <taxon>Metazoa</taxon>
        <taxon>Ecdysozoa</taxon>
        <taxon>Nematoda</taxon>
        <taxon>Chromadorea</taxon>
        <taxon>Rhabditida</taxon>
        <taxon>Rhabditina</taxon>
        <taxon>Rhabditomorpha</taxon>
        <taxon>Strongyloidea</taxon>
        <taxon>Ancylostomatidae</taxon>
        <taxon>Ancylostomatinae</taxon>
        <taxon>Ancylostoma</taxon>
    </lineage>
</organism>
<sequence length="69" mass="7490">MTCKHRRGADPLRTGTSSSANQNSVDSSDAAVAPEFHSPHVRPVKRKIGLSGMANNGRRMEKTSAQSRR</sequence>
<protein>
    <submittedName>
        <fullName evidence="2">Uncharacterized protein</fullName>
    </submittedName>
</protein>
<dbReference type="EMBL" id="JARK01001476">
    <property type="protein sequence ID" value="EYB97478.1"/>
    <property type="molecule type" value="Genomic_DNA"/>
</dbReference>
<accession>A0A016T3A0</accession>
<proteinExistence type="predicted"/>
<comment type="caution">
    <text evidence="2">The sequence shown here is derived from an EMBL/GenBank/DDBJ whole genome shotgun (WGS) entry which is preliminary data.</text>
</comment>
<evidence type="ECO:0000256" key="1">
    <source>
        <dbReference type="SAM" id="MobiDB-lite"/>
    </source>
</evidence>
<feature type="region of interest" description="Disordered" evidence="1">
    <location>
        <begin position="1"/>
        <end position="69"/>
    </location>
</feature>
<keyword evidence="3" id="KW-1185">Reference proteome</keyword>
<dbReference type="Proteomes" id="UP000024635">
    <property type="component" value="Unassembled WGS sequence"/>
</dbReference>
<feature type="compositionally biased region" description="Basic residues" evidence="1">
    <location>
        <begin position="39"/>
        <end position="48"/>
    </location>
</feature>
<gene>
    <name evidence="2" type="primary">Acey_s0140.g2165</name>
    <name evidence="2" type="synonym">Acey-tam-1</name>
    <name evidence="2" type="ORF">Y032_0140g2165</name>
</gene>
<feature type="compositionally biased region" description="Low complexity" evidence="1">
    <location>
        <begin position="17"/>
        <end position="31"/>
    </location>
</feature>
<dbReference type="OrthoDB" id="5865218at2759"/>
<dbReference type="AlphaFoldDB" id="A0A016T3A0"/>
<evidence type="ECO:0000313" key="2">
    <source>
        <dbReference type="EMBL" id="EYB97478.1"/>
    </source>
</evidence>